<feature type="transmembrane region" description="Helical" evidence="1">
    <location>
        <begin position="20"/>
        <end position="44"/>
    </location>
</feature>
<comment type="caution">
    <text evidence="2">The sequence shown here is derived from an EMBL/GenBank/DDBJ whole genome shotgun (WGS) entry which is preliminary data.</text>
</comment>
<evidence type="ECO:0000313" key="3">
    <source>
        <dbReference type="Proteomes" id="UP000240009"/>
    </source>
</evidence>
<keyword evidence="1" id="KW-0812">Transmembrane</keyword>
<accession>A0A2S8F1U7</accession>
<proteinExistence type="predicted"/>
<sequence length="227" mass="25346">MDQVMSQGRYRLSPQMFSGILPLGLICVLLIGNSGCVGLLAVLLQKGDFAPARFKGLSEQKVAVLCVAGPSFYAENSTSRDLAQKVEALILANGEEVKIIPQQKIDDWKDRSGWDNMDYREAGKALKADMVVAIDLARFEIQPNPGVYKGSAEYVVSVYDINHDGKLVFQDTPSQLEFPVNGLGSSTQSEREFRNSFLRLLSHRIARNFYKYNVREDLMLDETFVAN</sequence>
<keyword evidence="1" id="KW-1133">Transmembrane helix</keyword>
<dbReference type="AlphaFoldDB" id="A0A2S8F1U7"/>
<dbReference type="Proteomes" id="UP000240009">
    <property type="component" value="Unassembled WGS sequence"/>
</dbReference>
<gene>
    <name evidence="2" type="ORF">C5Y96_22170</name>
</gene>
<evidence type="ECO:0000256" key="1">
    <source>
        <dbReference type="SAM" id="Phobius"/>
    </source>
</evidence>
<keyword evidence="1" id="KW-0472">Membrane</keyword>
<protein>
    <submittedName>
        <fullName evidence="2">Uncharacterized protein</fullName>
    </submittedName>
</protein>
<organism evidence="2 3">
    <name type="scientific">Blastopirellula marina</name>
    <dbReference type="NCBI Taxonomy" id="124"/>
    <lineage>
        <taxon>Bacteria</taxon>
        <taxon>Pseudomonadati</taxon>
        <taxon>Planctomycetota</taxon>
        <taxon>Planctomycetia</taxon>
        <taxon>Pirellulales</taxon>
        <taxon>Pirellulaceae</taxon>
        <taxon>Blastopirellula</taxon>
    </lineage>
</organism>
<reference evidence="2 3" key="1">
    <citation type="submission" date="2018-02" db="EMBL/GenBank/DDBJ databases">
        <title>Comparative genomes isolates from brazilian mangrove.</title>
        <authorList>
            <person name="Araujo J.E."/>
            <person name="Taketani R.G."/>
            <person name="Silva M.C.P."/>
            <person name="Loureco M.V."/>
            <person name="Andreote F.D."/>
        </authorList>
    </citation>
    <scope>NUCLEOTIDE SEQUENCE [LARGE SCALE GENOMIC DNA]</scope>
    <source>
        <strain evidence="2 3">HEX-2 MGV</strain>
    </source>
</reference>
<name>A0A2S8F1U7_9BACT</name>
<dbReference type="EMBL" id="PUIA01000069">
    <property type="protein sequence ID" value="PQO26155.1"/>
    <property type="molecule type" value="Genomic_DNA"/>
</dbReference>
<evidence type="ECO:0000313" key="2">
    <source>
        <dbReference type="EMBL" id="PQO26155.1"/>
    </source>
</evidence>